<name>A0A0D0DJM1_9AGAM</name>
<dbReference type="OrthoDB" id="2662702at2759"/>
<evidence type="ECO:0000313" key="1">
    <source>
        <dbReference type="EMBL" id="KIK91313.1"/>
    </source>
</evidence>
<reference evidence="2" key="2">
    <citation type="submission" date="2015-01" db="EMBL/GenBank/DDBJ databases">
        <title>Evolutionary Origins and Diversification of the Mycorrhizal Mutualists.</title>
        <authorList>
            <consortium name="DOE Joint Genome Institute"/>
            <consortium name="Mycorrhizal Genomics Consortium"/>
            <person name="Kohler A."/>
            <person name="Kuo A."/>
            <person name="Nagy L.G."/>
            <person name="Floudas D."/>
            <person name="Copeland A."/>
            <person name="Barry K.W."/>
            <person name="Cichocki N."/>
            <person name="Veneault-Fourrey C."/>
            <person name="LaButti K."/>
            <person name="Lindquist E.A."/>
            <person name="Lipzen A."/>
            <person name="Lundell T."/>
            <person name="Morin E."/>
            <person name="Murat C."/>
            <person name="Riley R."/>
            <person name="Ohm R."/>
            <person name="Sun H."/>
            <person name="Tunlid A."/>
            <person name="Henrissat B."/>
            <person name="Grigoriev I.V."/>
            <person name="Hibbett D.S."/>
            <person name="Martin F."/>
        </authorList>
    </citation>
    <scope>NUCLEOTIDE SEQUENCE [LARGE SCALE GENOMIC DNA]</scope>
    <source>
        <strain evidence="2">Ve08.2h10</strain>
    </source>
</reference>
<accession>A0A0D0DJM1</accession>
<gene>
    <name evidence="1" type="ORF">PAXRUDRAFT_149775</name>
</gene>
<dbReference type="SUPFAM" id="SSF53098">
    <property type="entry name" value="Ribonuclease H-like"/>
    <property type="match status" value="1"/>
</dbReference>
<keyword evidence="2" id="KW-1185">Reference proteome</keyword>
<evidence type="ECO:0000313" key="2">
    <source>
        <dbReference type="Proteomes" id="UP000054538"/>
    </source>
</evidence>
<dbReference type="AlphaFoldDB" id="A0A0D0DJM1"/>
<dbReference type="InterPro" id="IPR012337">
    <property type="entry name" value="RNaseH-like_sf"/>
</dbReference>
<dbReference type="InParanoid" id="A0A0D0DJM1"/>
<protein>
    <submittedName>
        <fullName evidence="1">Uncharacterized protein</fullName>
    </submittedName>
</protein>
<dbReference type="Proteomes" id="UP000054538">
    <property type="component" value="Unassembled WGS sequence"/>
</dbReference>
<proteinExistence type="predicted"/>
<dbReference type="HOGENOM" id="CLU_099691_3_0_1"/>
<sequence>QKLEFKLIHSITKLLLAWQGILPEMKLKVTNMPCDVPTRWNSTFDMLQYALNHHEAVDSVTQDHALEKFELEDRE</sequence>
<feature type="non-terminal residue" evidence="1">
    <location>
        <position position="1"/>
    </location>
</feature>
<organism evidence="1 2">
    <name type="scientific">Paxillus rubicundulus Ve08.2h10</name>
    <dbReference type="NCBI Taxonomy" id="930991"/>
    <lineage>
        <taxon>Eukaryota</taxon>
        <taxon>Fungi</taxon>
        <taxon>Dikarya</taxon>
        <taxon>Basidiomycota</taxon>
        <taxon>Agaricomycotina</taxon>
        <taxon>Agaricomycetes</taxon>
        <taxon>Agaricomycetidae</taxon>
        <taxon>Boletales</taxon>
        <taxon>Paxilineae</taxon>
        <taxon>Paxillaceae</taxon>
        <taxon>Paxillus</taxon>
    </lineage>
</organism>
<reference evidence="1 2" key="1">
    <citation type="submission" date="2014-04" db="EMBL/GenBank/DDBJ databases">
        <authorList>
            <consortium name="DOE Joint Genome Institute"/>
            <person name="Kuo A."/>
            <person name="Kohler A."/>
            <person name="Jargeat P."/>
            <person name="Nagy L.G."/>
            <person name="Floudas D."/>
            <person name="Copeland A."/>
            <person name="Barry K.W."/>
            <person name="Cichocki N."/>
            <person name="Veneault-Fourrey C."/>
            <person name="LaButti K."/>
            <person name="Lindquist E.A."/>
            <person name="Lipzen A."/>
            <person name="Lundell T."/>
            <person name="Morin E."/>
            <person name="Murat C."/>
            <person name="Sun H."/>
            <person name="Tunlid A."/>
            <person name="Henrissat B."/>
            <person name="Grigoriev I.V."/>
            <person name="Hibbett D.S."/>
            <person name="Martin F."/>
            <person name="Nordberg H.P."/>
            <person name="Cantor M.N."/>
            <person name="Hua S.X."/>
        </authorList>
    </citation>
    <scope>NUCLEOTIDE SEQUENCE [LARGE SCALE GENOMIC DNA]</scope>
    <source>
        <strain evidence="1 2">Ve08.2h10</strain>
    </source>
</reference>
<dbReference type="EMBL" id="KN825401">
    <property type="protein sequence ID" value="KIK91313.1"/>
    <property type="molecule type" value="Genomic_DNA"/>
</dbReference>